<sequence length="179" mass="20534">MRQVRYFVICEPRNETNVLEVEVLLEDKDRVRAIVDTGSTRNHVSQSLVEELGRQPLEDETVTTVFGNSTESKTNRSIQINCPFNNTKRRPFSVKFYVLQNLPIPMILGNEFLANNDVIINLMQGTLLIKEEVVPLKGYSNPGNEIDAIFYDRICLGLPEGLSTENKEIINKYMNEHKF</sequence>
<name>A0A9P6GZL8_9MICR</name>
<accession>A0A9P6GZL8</accession>
<comment type="caution">
    <text evidence="1">The sequence shown here is derived from an EMBL/GenBank/DDBJ whole genome shotgun (WGS) entry which is preliminary data.</text>
</comment>
<proteinExistence type="predicted"/>
<dbReference type="Gene3D" id="2.40.70.10">
    <property type="entry name" value="Acid Proteases"/>
    <property type="match status" value="1"/>
</dbReference>
<evidence type="ECO:0008006" key="3">
    <source>
        <dbReference type="Google" id="ProtNLM"/>
    </source>
</evidence>
<dbReference type="InterPro" id="IPR021109">
    <property type="entry name" value="Peptidase_aspartic_dom_sf"/>
</dbReference>
<dbReference type="Proteomes" id="UP000740883">
    <property type="component" value="Unassembled WGS sequence"/>
</dbReference>
<evidence type="ECO:0000313" key="1">
    <source>
        <dbReference type="EMBL" id="KAF9761550.1"/>
    </source>
</evidence>
<gene>
    <name evidence="1" type="ORF">NGRA_2561</name>
</gene>
<dbReference type="AlphaFoldDB" id="A0A9P6GZL8"/>
<dbReference type="OrthoDB" id="1750432at2759"/>
<evidence type="ECO:0000313" key="2">
    <source>
        <dbReference type="Proteomes" id="UP000740883"/>
    </source>
</evidence>
<dbReference type="SUPFAM" id="SSF50630">
    <property type="entry name" value="Acid proteases"/>
    <property type="match status" value="1"/>
</dbReference>
<reference evidence="1 2" key="1">
    <citation type="journal article" date="2020" name="Genome Biol. Evol.">
        <title>Comparative genomics of strictly vertically transmitted, feminizing microsporidia endosymbionts of amphipod crustaceans.</title>
        <authorList>
            <person name="Cormier A."/>
            <person name="Chebbi M.A."/>
            <person name="Giraud I."/>
            <person name="Wattier R."/>
            <person name="Teixeira M."/>
            <person name="Gilbert C."/>
            <person name="Rigaud T."/>
            <person name="Cordaux R."/>
        </authorList>
    </citation>
    <scope>NUCLEOTIDE SEQUENCE [LARGE SCALE GENOMIC DNA]</scope>
    <source>
        <strain evidence="1 2">Ou3-Ou53</strain>
    </source>
</reference>
<dbReference type="EMBL" id="SBJO01000307">
    <property type="protein sequence ID" value="KAF9761550.1"/>
    <property type="molecule type" value="Genomic_DNA"/>
</dbReference>
<dbReference type="Pfam" id="PF13650">
    <property type="entry name" value="Asp_protease_2"/>
    <property type="match status" value="1"/>
</dbReference>
<protein>
    <recommendedName>
        <fullName evidence="3">Pol polyprotein</fullName>
    </recommendedName>
</protein>
<dbReference type="CDD" id="cd00303">
    <property type="entry name" value="retropepsin_like"/>
    <property type="match status" value="1"/>
</dbReference>
<keyword evidence="2" id="KW-1185">Reference proteome</keyword>
<organism evidence="1 2">
    <name type="scientific">Nosema granulosis</name>
    <dbReference type="NCBI Taxonomy" id="83296"/>
    <lineage>
        <taxon>Eukaryota</taxon>
        <taxon>Fungi</taxon>
        <taxon>Fungi incertae sedis</taxon>
        <taxon>Microsporidia</taxon>
        <taxon>Nosematidae</taxon>
        <taxon>Nosema</taxon>
    </lineage>
</organism>